<dbReference type="PANTHER" id="PTHR34822">
    <property type="entry name" value="GRPB DOMAIN PROTEIN (AFU_ORTHOLOGUE AFUA_1G01530)"/>
    <property type="match status" value="1"/>
</dbReference>
<sequence>MEKKLENLTKQEWDTLFPVELVSHNPMWKNIYEKEERKIIEKLGSETIIRIEHFGSTSIPGIRAKPYIDIIIEIPKDRLFDEEIINGLF</sequence>
<evidence type="ECO:0000313" key="1">
    <source>
        <dbReference type="EMBL" id="EOZ96172.1"/>
    </source>
</evidence>
<evidence type="ECO:0000313" key="2">
    <source>
        <dbReference type="Proteomes" id="UP000006073"/>
    </source>
</evidence>
<organism evidence="1 2">
    <name type="scientific">Indibacter alkaliphilus (strain CCUG 57479 / KCTC 22604 / LW1)</name>
    <dbReference type="NCBI Taxonomy" id="1189612"/>
    <lineage>
        <taxon>Bacteria</taxon>
        <taxon>Pseudomonadati</taxon>
        <taxon>Bacteroidota</taxon>
        <taxon>Cytophagia</taxon>
        <taxon>Cytophagales</taxon>
        <taxon>Cyclobacteriaceae</taxon>
    </lineage>
</organism>
<gene>
    <name evidence="1" type="ORF">A33Q_2765</name>
</gene>
<keyword evidence="2" id="KW-1185">Reference proteome</keyword>
<dbReference type="Pfam" id="PF04229">
    <property type="entry name" value="GrpB"/>
    <property type="match status" value="1"/>
</dbReference>
<dbReference type="SUPFAM" id="SSF81301">
    <property type="entry name" value="Nucleotidyltransferase"/>
    <property type="match status" value="1"/>
</dbReference>
<dbReference type="InterPro" id="IPR007344">
    <property type="entry name" value="GrpB/CoaE"/>
</dbReference>
<name>S2DAD1_INDAL</name>
<dbReference type="PANTHER" id="PTHR34822:SF1">
    <property type="entry name" value="GRPB FAMILY PROTEIN"/>
    <property type="match status" value="1"/>
</dbReference>
<dbReference type="InterPro" id="IPR043519">
    <property type="entry name" value="NT_sf"/>
</dbReference>
<comment type="caution">
    <text evidence="1">The sequence shown here is derived from an EMBL/GenBank/DDBJ whole genome shotgun (WGS) entry which is preliminary data.</text>
</comment>
<reference evidence="1 2" key="1">
    <citation type="journal article" date="2013" name="Genome Announc.">
        <title>Draft Genome Sequence of Indibacter alkaliphilus Strain LW1T, Isolated from Lonar Lake, a Haloalkaline Lake in the Buldana District of Maharashtra, India.</title>
        <authorList>
            <person name="Singh A."/>
            <person name="Kumar Jangir P."/>
            <person name="Sharma R."/>
            <person name="Singh A."/>
            <person name="Kumar Pinnaka A."/>
            <person name="Shivaji S."/>
        </authorList>
    </citation>
    <scope>NUCLEOTIDE SEQUENCE [LARGE SCALE GENOMIC DNA]</scope>
    <source>
        <strain evidence="2">CCUG 57479 / KCTC 22604 / LW1</strain>
    </source>
</reference>
<dbReference type="AlphaFoldDB" id="S2DAD1"/>
<dbReference type="eggNOG" id="COG2320">
    <property type="taxonomic scope" value="Bacteria"/>
</dbReference>
<dbReference type="Gene3D" id="3.30.460.10">
    <property type="entry name" value="Beta Polymerase, domain 2"/>
    <property type="match status" value="1"/>
</dbReference>
<proteinExistence type="predicted"/>
<dbReference type="EMBL" id="ALWO02000036">
    <property type="protein sequence ID" value="EOZ96172.1"/>
    <property type="molecule type" value="Genomic_DNA"/>
</dbReference>
<accession>S2DAD1</accession>
<dbReference type="Proteomes" id="UP000006073">
    <property type="component" value="Unassembled WGS sequence"/>
</dbReference>
<protein>
    <submittedName>
        <fullName evidence="1">Glutamate-rich protein grpB</fullName>
    </submittedName>
</protein>
<dbReference type="STRING" id="1189612.A33Q_2765"/>